<dbReference type="eggNOG" id="COG0319">
    <property type="taxonomic scope" value="Bacteria"/>
</dbReference>
<evidence type="ECO:0000256" key="5">
    <source>
        <dbReference type="ARBA" id="ARBA00022801"/>
    </source>
</evidence>
<accession>C1DUU0</accession>
<dbReference type="NCBIfam" id="TIGR00043">
    <property type="entry name" value="rRNA maturation RNase YbeY"/>
    <property type="match status" value="1"/>
</dbReference>
<dbReference type="GO" id="GO:0004222">
    <property type="term" value="F:metalloendopeptidase activity"/>
    <property type="evidence" value="ECO:0007669"/>
    <property type="project" value="InterPro"/>
</dbReference>
<evidence type="ECO:0000256" key="2">
    <source>
        <dbReference type="ARBA" id="ARBA00022722"/>
    </source>
</evidence>
<dbReference type="EMBL" id="CP001229">
    <property type="protein sequence ID" value="ACN99294.1"/>
    <property type="molecule type" value="Genomic_DNA"/>
</dbReference>
<dbReference type="HAMAP" id="MF_00009">
    <property type="entry name" value="Endoribonucl_YbeY"/>
    <property type="match status" value="1"/>
</dbReference>
<evidence type="ECO:0000313" key="8">
    <source>
        <dbReference type="EMBL" id="ACN99294.1"/>
    </source>
</evidence>
<comment type="similarity">
    <text evidence="1 7">Belongs to the endoribonuclease YbeY family.</text>
</comment>
<dbReference type="InterPro" id="IPR020549">
    <property type="entry name" value="YbeY_CS"/>
</dbReference>
<dbReference type="RefSeq" id="WP_012674612.1">
    <property type="nucleotide sequence ID" value="NC_012438.1"/>
</dbReference>
<dbReference type="InterPro" id="IPR023091">
    <property type="entry name" value="MetalPrtase_cat_dom_sf_prd"/>
</dbReference>
<keyword evidence="9" id="KW-1185">Reference proteome</keyword>
<name>C1DUU0_SULAA</name>
<feature type="binding site" evidence="7">
    <location>
        <position position="116"/>
    </location>
    <ligand>
        <name>Zn(2+)</name>
        <dbReference type="ChEBI" id="CHEBI:29105"/>
        <note>catalytic</note>
    </ligand>
</feature>
<dbReference type="InterPro" id="IPR002036">
    <property type="entry name" value="YbeY"/>
</dbReference>
<keyword evidence="7" id="KW-0963">Cytoplasm</keyword>
<dbReference type="GO" id="GO:0005737">
    <property type="term" value="C:cytoplasm"/>
    <property type="evidence" value="ECO:0007669"/>
    <property type="project" value="UniProtKB-SubCell"/>
</dbReference>
<dbReference type="PANTHER" id="PTHR46986:SF1">
    <property type="entry name" value="ENDORIBONUCLEASE YBEY, CHLOROPLASTIC"/>
    <property type="match status" value="1"/>
</dbReference>
<keyword evidence="4 7" id="KW-0255">Endonuclease</keyword>
<keyword evidence="2 7" id="KW-0540">Nuclease</keyword>
<evidence type="ECO:0000256" key="6">
    <source>
        <dbReference type="ARBA" id="ARBA00022833"/>
    </source>
</evidence>
<comment type="subcellular location">
    <subcellularLocation>
        <location evidence="7">Cytoplasm</location>
    </subcellularLocation>
</comment>
<dbReference type="OrthoDB" id="9807740at2"/>
<keyword evidence="7" id="KW-0690">Ribosome biogenesis</keyword>
<dbReference type="GO" id="GO:0006364">
    <property type="term" value="P:rRNA processing"/>
    <property type="evidence" value="ECO:0007669"/>
    <property type="project" value="UniProtKB-UniRule"/>
</dbReference>
<keyword evidence="7" id="KW-0698">rRNA processing</keyword>
<organism evidence="8 9">
    <name type="scientific">Sulfurihydrogenibium azorense (strain DSM 15241 / OCM 825 / Az-Fu1)</name>
    <dbReference type="NCBI Taxonomy" id="204536"/>
    <lineage>
        <taxon>Bacteria</taxon>
        <taxon>Pseudomonadati</taxon>
        <taxon>Aquificota</taxon>
        <taxon>Aquificia</taxon>
        <taxon>Aquificales</taxon>
        <taxon>Hydrogenothermaceae</taxon>
        <taxon>Sulfurihydrogenibium</taxon>
    </lineage>
</organism>
<keyword evidence="3 7" id="KW-0479">Metal-binding</keyword>
<dbReference type="SUPFAM" id="SSF55486">
    <property type="entry name" value="Metalloproteases ('zincins'), catalytic domain"/>
    <property type="match status" value="1"/>
</dbReference>
<evidence type="ECO:0000256" key="4">
    <source>
        <dbReference type="ARBA" id="ARBA00022759"/>
    </source>
</evidence>
<dbReference type="AlphaFoldDB" id="C1DUU0"/>
<evidence type="ECO:0000313" key="9">
    <source>
        <dbReference type="Proteomes" id="UP000001369"/>
    </source>
</evidence>
<dbReference type="STRING" id="204536.SULAZ_0899"/>
<sequence length="150" mass="17513">MKNKILINKEVYDKEITKEFVKKAVEQILKNLQLENIEISITLTDNDTIKSINKEWRNKDKPTDVLSFPFGDTIGYKYRVLGDVIISLPYAKKQAQEIGFSYKQEIVRLLTHGILHLLGYDHETNEEDAKVMFNLQDKIFEKVIDELQVP</sequence>
<evidence type="ECO:0000256" key="3">
    <source>
        <dbReference type="ARBA" id="ARBA00022723"/>
    </source>
</evidence>
<dbReference type="PANTHER" id="PTHR46986">
    <property type="entry name" value="ENDORIBONUCLEASE YBEY, CHLOROPLASTIC"/>
    <property type="match status" value="1"/>
</dbReference>
<comment type="function">
    <text evidence="7">Single strand-specific metallo-endoribonuclease involved in late-stage 70S ribosome quality control and in maturation of the 3' terminus of the 16S rRNA.</text>
</comment>
<dbReference type="Pfam" id="PF02130">
    <property type="entry name" value="YbeY"/>
    <property type="match status" value="1"/>
</dbReference>
<keyword evidence="6 7" id="KW-0862">Zinc</keyword>
<dbReference type="KEGG" id="saf:SULAZ_0899"/>
<dbReference type="GO" id="GO:0004521">
    <property type="term" value="F:RNA endonuclease activity"/>
    <property type="evidence" value="ECO:0007669"/>
    <property type="project" value="UniProtKB-UniRule"/>
</dbReference>
<dbReference type="Gene3D" id="3.40.390.30">
    <property type="entry name" value="Metalloproteases ('zincins'), catalytic domain"/>
    <property type="match status" value="1"/>
</dbReference>
<dbReference type="PROSITE" id="PS01306">
    <property type="entry name" value="UPF0054"/>
    <property type="match status" value="1"/>
</dbReference>
<gene>
    <name evidence="7" type="primary">ybeY</name>
    <name evidence="8" type="ordered locus">SULAZ_0899</name>
</gene>
<keyword evidence="5 7" id="KW-0378">Hydrolase</keyword>
<protein>
    <recommendedName>
        <fullName evidence="7">Endoribonuclease YbeY</fullName>
        <ecNumber evidence="7">3.1.-.-</ecNumber>
    </recommendedName>
</protein>
<comment type="cofactor">
    <cofactor evidence="7">
        <name>Zn(2+)</name>
        <dbReference type="ChEBI" id="CHEBI:29105"/>
    </cofactor>
    <text evidence="7">Binds 1 zinc ion.</text>
</comment>
<reference evidence="8 9" key="1">
    <citation type="journal article" date="2009" name="J. Bacteriol.">
        <title>Complete and draft genome sequences of six members of the Aquificales.</title>
        <authorList>
            <person name="Reysenbach A.L."/>
            <person name="Hamamura N."/>
            <person name="Podar M."/>
            <person name="Griffiths E."/>
            <person name="Ferreira S."/>
            <person name="Hochstein R."/>
            <person name="Heidelberg J."/>
            <person name="Johnson J."/>
            <person name="Mead D."/>
            <person name="Pohorille A."/>
            <person name="Sarmiento M."/>
            <person name="Schweighofer K."/>
            <person name="Seshadri R."/>
            <person name="Voytek M.A."/>
        </authorList>
    </citation>
    <scope>NUCLEOTIDE SEQUENCE [LARGE SCALE GENOMIC DNA]</scope>
    <source>
        <strain evidence="9">Az-Fu1 / DSM 15241 / OCM 825</strain>
    </source>
</reference>
<feature type="binding site" evidence="7">
    <location>
        <position position="122"/>
    </location>
    <ligand>
        <name>Zn(2+)</name>
        <dbReference type="ChEBI" id="CHEBI:29105"/>
        <note>catalytic</note>
    </ligand>
</feature>
<dbReference type="Proteomes" id="UP000001369">
    <property type="component" value="Chromosome"/>
</dbReference>
<proteinExistence type="inferred from homology"/>
<feature type="binding site" evidence="7">
    <location>
        <position position="112"/>
    </location>
    <ligand>
        <name>Zn(2+)</name>
        <dbReference type="ChEBI" id="CHEBI:29105"/>
        <note>catalytic</note>
    </ligand>
</feature>
<evidence type="ECO:0000256" key="1">
    <source>
        <dbReference type="ARBA" id="ARBA00010875"/>
    </source>
</evidence>
<dbReference type="GO" id="GO:0008270">
    <property type="term" value="F:zinc ion binding"/>
    <property type="evidence" value="ECO:0007669"/>
    <property type="project" value="UniProtKB-UniRule"/>
</dbReference>
<dbReference type="EC" id="3.1.-.-" evidence="7"/>
<evidence type="ECO:0000256" key="7">
    <source>
        <dbReference type="HAMAP-Rule" id="MF_00009"/>
    </source>
</evidence>
<dbReference type="HOGENOM" id="CLU_106710_3_3_0"/>